<dbReference type="PANTHER" id="PTHR42919:SF20">
    <property type="entry name" value="GCN5-RELATED N-ACETYLTRANSFERASE 10, CHLOROPLASTIC"/>
    <property type="match status" value="1"/>
</dbReference>
<proteinExistence type="predicted"/>
<dbReference type="PROSITE" id="PS51186">
    <property type="entry name" value="GNAT"/>
    <property type="match status" value="1"/>
</dbReference>
<dbReference type="Pfam" id="PF00583">
    <property type="entry name" value="Acetyltransf_1"/>
    <property type="match status" value="1"/>
</dbReference>
<dbReference type="Gene3D" id="3.40.630.30">
    <property type="match status" value="1"/>
</dbReference>
<reference evidence="2" key="1">
    <citation type="submission" date="2021-01" db="EMBL/GenBank/DDBJ databases">
        <authorList>
            <person name="Corre E."/>
            <person name="Pelletier E."/>
            <person name="Niang G."/>
            <person name="Scheremetjew M."/>
            <person name="Finn R."/>
            <person name="Kale V."/>
            <person name="Holt S."/>
            <person name="Cochrane G."/>
            <person name="Meng A."/>
            <person name="Brown T."/>
            <person name="Cohen L."/>
        </authorList>
    </citation>
    <scope>NUCLEOTIDE SEQUENCE</scope>
    <source>
        <strain evidence="2">Isolate 1302-5</strain>
    </source>
</reference>
<dbReference type="EMBL" id="HBKQ01040867">
    <property type="protein sequence ID" value="CAE2264180.1"/>
    <property type="molecule type" value="Transcribed_RNA"/>
</dbReference>
<dbReference type="InterPro" id="IPR016181">
    <property type="entry name" value="Acyl_CoA_acyltransferase"/>
</dbReference>
<evidence type="ECO:0000259" key="1">
    <source>
        <dbReference type="PROSITE" id="PS51186"/>
    </source>
</evidence>
<dbReference type="GO" id="GO:0008080">
    <property type="term" value="F:N-acetyltransferase activity"/>
    <property type="evidence" value="ECO:0007669"/>
    <property type="project" value="TreeGrafter"/>
</dbReference>
<dbReference type="SUPFAM" id="SSF55729">
    <property type="entry name" value="Acyl-CoA N-acyltransferases (Nat)"/>
    <property type="match status" value="1"/>
</dbReference>
<feature type="domain" description="N-acetyltransferase" evidence="1">
    <location>
        <begin position="57"/>
        <end position="206"/>
    </location>
</feature>
<sequence>MVDAFWLQSPQNLIAAGGDVTAIDESLRISLARRQAEDLTNKYGERMGKRVLESSLIKATEKGESEILGLVAIEARLFDLDKKVIMSAEQSELVLKNAVASLGPKQRRQYKDSSASEIVAELTSPEIRAICVLSNLSVSPNARRKGLGAMMCTEAERMAKEDWHFDQIYLKVEEQNDVAKGLYESKLGYEIKFTDPSALGLRVDVDAGDFSEVPAATLVLAKDL</sequence>
<protein>
    <recommendedName>
        <fullName evidence="1">N-acetyltransferase domain-containing protein</fullName>
    </recommendedName>
</protein>
<dbReference type="InterPro" id="IPR051556">
    <property type="entry name" value="N-term/lysine_N-AcTrnsfr"/>
</dbReference>
<dbReference type="PANTHER" id="PTHR42919">
    <property type="entry name" value="N-ALPHA-ACETYLTRANSFERASE"/>
    <property type="match status" value="1"/>
</dbReference>
<dbReference type="GO" id="GO:0031415">
    <property type="term" value="C:NatA complex"/>
    <property type="evidence" value="ECO:0007669"/>
    <property type="project" value="TreeGrafter"/>
</dbReference>
<dbReference type="AlphaFoldDB" id="A0A7S4N451"/>
<dbReference type="CDD" id="cd04301">
    <property type="entry name" value="NAT_SF"/>
    <property type="match status" value="1"/>
</dbReference>
<dbReference type="InterPro" id="IPR000182">
    <property type="entry name" value="GNAT_dom"/>
</dbReference>
<name>A0A7S4N451_9STRA</name>
<dbReference type="GO" id="GO:0007064">
    <property type="term" value="P:mitotic sister chromatid cohesion"/>
    <property type="evidence" value="ECO:0007669"/>
    <property type="project" value="TreeGrafter"/>
</dbReference>
<evidence type="ECO:0000313" key="2">
    <source>
        <dbReference type="EMBL" id="CAE2264180.1"/>
    </source>
</evidence>
<accession>A0A7S4N451</accession>
<gene>
    <name evidence="2" type="ORF">OAUR00152_LOCUS28163</name>
</gene>
<organism evidence="2">
    <name type="scientific">Odontella aurita</name>
    <dbReference type="NCBI Taxonomy" id="265563"/>
    <lineage>
        <taxon>Eukaryota</taxon>
        <taxon>Sar</taxon>
        <taxon>Stramenopiles</taxon>
        <taxon>Ochrophyta</taxon>
        <taxon>Bacillariophyta</taxon>
        <taxon>Mediophyceae</taxon>
        <taxon>Biddulphiophycidae</taxon>
        <taxon>Eupodiscales</taxon>
        <taxon>Odontellaceae</taxon>
        <taxon>Odontella</taxon>
    </lineage>
</organism>